<accession>A0A2T9ZLD1</accession>
<evidence type="ECO:0000313" key="3">
    <source>
        <dbReference type="Proteomes" id="UP000245609"/>
    </source>
</evidence>
<keyword evidence="3" id="KW-1185">Reference proteome</keyword>
<protein>
    <submittedName>
        <fullName evidence="2">Uncharacterized protein</fullName>
    </submittedName>
</protein>
<feature type="compositionally biased region" description="Polar residues" evidence="1">
    <location>
        <begin position="365"/>
        <end position="381"/>
    </location>
</feature>
<dbReference type="AlphaFoldDB" id="A0A2T9ZLD1"/>
<evidence type="ECO:0000313" key="2">
    <source>
        <dbReference type="EMBL" id="PVV05404.1"/>
    </source>
</evidence>
<name>A0A2T9ZLD1_9FUNG</name>
<feature type="region of interest" description="Disordered" evidence="1">
    <location>
        <begin position="330"/>
        <end position="382"/>
    </location>
</feature>
<dbReference type="Proteomes" id="UP000245609">
    <property type="component" value="Unassembled WGS sequence"/>
</dbReference>
<evidence type="ECO:0000256" key="1">
    <source>
        <dbReference type="SAM" id="MobiDB-lite"/>
    </source>
</evidence>
<proteinExistence type="predicted"/>
<reference evidence="2 3" key="1">
    <citation type="journal article" date="2018" name="MBio">
        <title>Comparative Genomics Reveals the Core Gene Toolbox for the Fungus-Insect Symbiosis.</title>
        <authorList>
            <person name="Wang Y."/>
            <person name="Stata M."/>
            <person name="Wang W."/>
            <person name="Stajich J.E."/>
            <person name="White M.M."/>
            <person name="Moncalvo J.M."/>
        </authorList>
    </citation>
    <scope>NUCLEOTIDE SEQUENCE [LARGE SCALE GENOMIC DNA]</scope>
    <source>
        <strain evidence="2 3">SC-DP-2</strain>
    </source>
</reference>
<organism evidence="2 3">
    <name type="scientific">Smittium megazygosporum</name>
    <dbReference type="NCBI Taxonomy" id="133381"/>
    <lineage>
        <taxon>Eukaryota</taxon>
        <taxon>Fungi</taxon>
        <taxon>Fungi incertae sedis</taxon>
        <taxon>Zoopagomycota</taxon>
        <taxon>Kickxellomycotina</taxon>
        <taxon>Harpellomycetes</taxon>
        <taxon>Harpellales</taxon>
        <taxon>Legeriomycetaceae</taxon>
        <taxon>Smittium</taxon>
    </lineage>
</organism>
<comment type="caution">
    <text evidence="2">The sequence shown here is derived from an EMBL/GenBank/DDBJ whole genome shotgun (WGS) entry which is preliminary data.</text>
</comment>
<feature type="compositionally biased region" description="Polar residues" evidence="1">
    <location>
        <begin position="343"/>
        <end position="352"/>
    </location>
</feature>
<gene>
    <name evidence="2" type="ORF">BB560_000078</name>
</gene>
<sequence>MLNVPMSAPFNQLRQPQGSGFVPNFGITNPGQMYPRFENVNPFSSLHGANPILSNPDIFKKTLLNPQLNTANIMPNNQPIYPTPNKFMLYQNNQLRVQQQLQKPKPLNVSQPQKPITGSRILENNIMPNTNNLKQNRVVSNTFPLNSQFIEDLISQQSNGTNSIDGSKRIMSETRSNVLQNQSLNFQFNSANPNDHLNAISHMFANQGQQNLSNQSALNPQFQFPPDLQFQQNNLLQSSEFNIPIPQIQNFVNFQTNFVPSTSFFLNDNINTQPPFKSNVNEYSELKPMQVPKYTDISSAVQNHINSIISDSKYSSPVDNEYKFNIEANVNKRNGPSDHSSDENLIQNNNKTAPEFPRLKKHKSSLNITESATSSLSNQEVHSPETLVGVSVAPATLEENLKASEKQDIEACTNNTNNNNAGVEKNAFPQTNLKQSEETLKNSLENGEKVMLAKSQITEKLQASKSSESLQTKKPENSFEENISLFGFEVLPSDSEKVKSFEGLEGKNILSENAETMIVQPHNMEFFPSSWENNLSNEAEFINSFVDSSGF</sequence>
<dbReference type="EMBL" id="MBFS01000008">
    <property type="protein sequence ID" value="PVV05404.1"/>
    <property type="molecule type" value="Genomic_DNA"/>
</dbReference>